<accession>S7Q370</accession>
<dbReference type="eggNOG" id="KOG1577">
    <property type="taxonomic scope" value="Eukaryota"/>
</dbReference>
<dbReference type="CDD" id="cd19071">
    <property type="entry name" value="AKR_AKR1-5-like"/>
    <property type="match status" value="1"/>
</dbReference>
<proteinExistence type="inferred from homology"/>
<dbReference type="PROSITE" id="PS00062">
    <property type="entry name" value="ALDOKETO_REDUCTASE_2"/>
    <property type="match status" value="1"/>
</dbReference>
<dbReference type="GO" id="GO:0016616">
    <property type="term" value="F:oxidoreductase activity, acting on the CH-OH group of donors, NAD or NADP as acceptor"/>
    <property type="evidence" value="ECO:0007669"/>
    <property type="project" value="UniProtKB-ARBA"/>
</dbReference>
<dbReference type="PROSITE" id="PS00798">
    <property type="entry name" value="ALDOKETO_REDUCTASE_1"/>
    <property type="match status" value="1"/>
</dbReference>
<evidence type="ECO:0000256" key="2">
    <source>
        <dbReference type="ARBA" id="ARBA00022857"/>
    </source>
</evidence>
<dbReference type="FunFam" id="3.20.20.100:FF:000002">
    <property type="entry name" value="2,5-diketo-D-gluconic acid reductase A"/>
    <property type="match status" value="1"/>
</dbReference>
<dbReference type="SUPFAM" id="SSF48403">
    <property type="entry name" value="Ankyrin repeat"/>
    <property type="match status" value="1"/>
</dbReference>
<dbReference type="PRINTS" id="PR00069">
    <property type="entry name" value="ALDKETRDTASE"/>
</dbReference>
<feature type="domain" description="NADP-dependent oxidoreductase" evidence="5">
    <location>
        <begin position="34"/>
        <end position="288"/>
    </location>
</feature>
<dbReference type="PANTHER" id="PTHR43827:SF3">
    <property type="entry name" value="NADP-DEPENDENT OXIDOREDUCTASE DOMAIN-CONTAINING PROTEIN"/>
    <property type="match status" value="1"/>
</dbReference>
<name>S7Q370_GLOTA</name>
<reference evidence="6 7" key="1">
    <citation type="journal article" date="2012" name="Science">
        <title>The Paleozoic origin of enzymatic lignin decomposition reconstructed from 31 fungal genomes.</title>
        <authorList>
            <person name="Floudas D."/>
            <person name="Binder M."/>
            <person name="Riley R."/>
            <person name="Barry K."/>
            <person name="Blanchette R.A."/>
            <person name="Henrissat B."/>
            <person name="Martinez A.T."/>
            <person name="Otillar R."/>
            <person name="Spatafora J.W."/>
            <person name="Yadav J.S."/>
            <person name="Aerts A."/>
            <person name="Benoit I."/>
            <person name="Boyd A."/>
            <person name="Carlson A."/>
            <person name="Copeland A."/>
            <person name="Coutinho P.M."/>
            <person name="de Vries R.P."/>
            <person name="Ferreira P."/>
            <person name="Findley K."/>
            <person name="Foster B."/>
            <person name="Gaskell J."/>
            <person name="Glotzer D."/>
            <person name="Gorecki P."/>
            <person name="Heitman J."/>
            <person name="Hesse C."/>
            <person name="Hori C."/>
            <person name="Igarashi K."/>
            <person name="Jurgens J.A."/>
            <person name="Kallen N."/>
            <person name="Kersten P."/>
            <person name="Kohler A."/>
            <person name="Kuees U."/>
            <person name="Kumar T.K.A."/>
            <person name="Kuo A."/>
            <person name="LaButti K."/>
            <person name="Larrondo L.F."/>
            <person name="Lindquist E."/>
            <person name="Ling A."/>
            <person name="Lombard V."/>
            <person name="Lucas S."/>
            <person name="Lundell T."/>
            <person name="Martin R."/>
            <person name="McLaughlin D.J."/>
            <person name="Morgenstern I."/>
            <person name="Morin E."/>
            <person name="Murat C."/>
            <person name="Nagy L.G."/>
            <person name="Nolan M."/>
            <person name="Ohm R.A."/>
            <person name="Patyshakuliyeva A."/>
            <person name="Rokas A."/>
            <person name="Ruiz-Duenas F.J."/>
            <person name="Sabat G."/>
            <person name="Salamov A."/>
            <person name="Samejima M."/>
            <person name="Schmutz J."/>
            <person name="Slot J.C."/>
            <person name="St John F."/>
            <person name="Stenlid J."/>
            <person name="Sun H."/>
            <person name="Sun S."/>
            <person name="Syed K."/>
            <person name="Tsang A."/>
            <person name="Wiebenga A."/>
            <person name="Young D."/>
            <person name="Pisabarro A."/>
            <person name="Eastwood D.C."/>
            <person name="Martin F."/>
            <person name="Cullen D."/>
            <person name="Grigoriev I.V."/>
            <person name="Hibbett D.S."/>
        </authorList>
    </citation>
    <scope>NUCLEOTIDE SEQUENCE [LARGE SCALE GENOMIC DNA]</scope>
    <source>
        <strain evidence="6 7">ATCC 11539</strain>
    </source>
</reference>
<keyword evidence="7" id="KW-1185">Reference proteome</keyword>
<evidence type="ECO:0000313" key="7">
    <source>
        <dbReference type="Proteomes" id="UP000030669"/>
    </source>
</evidence>
<dbReference type="RefSeq" id="XP_007867305.1">
    <property type="nucleotide sequence ID" value="XM_007869114.1"/>
</dbReference>
<keyword evidence="2" id="KW-0521">NADP</keyword>
<dbReference type="InterPro" id="IPR036812">
    <property type="entry name" value="NAD(P)_OxRdtase_dom_sf"/>
</dbReference>
<feature type="compositionally biased region" description="Polar residues" evidence="4">
    <location>
        <begin position="634"/>
        <end position="646"/>
    </location>
</feature>
<protein>
    <recommendedName>
        <fullName evidence="5">NADP-dependent oxidoreductase domain-containing protein</fullName>
    </recommendedName>
</protein>
<dbReference type="InterPro" id="IPR036770">
    <property type="entry name" value="Ankyrin_rpt-contain_sf"/>
</dbReference>
<evidence type="ECO:0000256" key="1">
    <source>
        <dbReference type="ARBA" id="ARBA00007905"/>
    </source>
</evidence>
<dbReference type="PANTHER" id="PTHR43827">
    <property type="entry name" value="2,5-DIKETO-D-GLUCONIC ACID REDUCTASE"/>
    <property type="match status" value="1"/>
</dbReference>
<dbReference type="SUPFAM" id="SSF51430">
    <property type="entry name" value="NAD(P)-linked oxidoreductase"/>
    <property type="match status" value="1"/>
</dbReference>
<sequence length="712" mass="79500">MAADIPLFTLNDGTKIPSVGMGCFMGEIGGGQRVYQMCMNALKCGYRHFDTAFGYGNEEWVGRAIRESGIPREEVYLTTKLPNHHHHKVRESFEESLAALNCGYIDLYLMHWPQAVAEHDVDWPNFRLTGKAVAPNEHPTFIDTYKEMEKLLEAGKVKSIGVSNFSIKTLNELLPHCKFVPATNQVELHPCLPQHELKTFCESKGILLTAYSPLGRPMTDGTPPIFFRHETILSVAEKKNATPAQVVVSWGVQRGTVVVPKSENVERMKQNITLVKLLDEDMDAINNLHKQPGMHRSLLAYHNIDPGNMMGWTYADMGWDNMKPGGIISPVNCRPIACHDKRFPFLVFHLQTRLPPFSAKDIKMQNQSLEEMMLRAGAMGIAASWDKGQGRPLEMLIKTKGSVKGVEAQRLRTYATSQSMEPNRDLDPYGQALFMGDLDKVKADFEKRVARHKAKDRTEDKARMAALDELYAMHWGPTKVPIYDLLLLATLILPGLRLRHLAVAGWLVYEAKVPVDGTDLTGTTTLAHCISTKPAFDPEFAQLLYDAGADINHQNRYGDVAANEICTVWDRRNVPRAAEALTWFLSHGGNVDIKENEGLTCGRQLLTTATKKWRVGTLTKIVEEEDERRKRRNQSQADPSSSNWLSSNPAALSASTLLCDIFLFVFVAAEEMDSLTIVTFSTSSSTEETSMTYPPMDEESAGTGGFSYCVIA</sequence>
<dbReference type="GeneID" id="19302082"/>
<evidence type="ECO:0000313" key="6">
    <source>
        <dbReference type="EMBL" id="EPQ53933.1"/>
    </source>
</evidence>
<dbReference type="EMBL" id="KB469304">
    <property type="protein sequence ID" value="EPQ53933.1"/>
    <property type="molecule type" value="Genomic_DNA"/>
</dbReference>
<dbReference type="InterPro" id="IPR023210">
    <property type="entry name" value="NADP_OxRdtase_dom"/>
</dbReference>
<dbReference type="Gene3D" id="1.25.40.20">
    <property type="entry name" value="Ankyrin repeat-containing domain"/>
    <property type="match status" value="1"/>
</dbReference>
<evidence type="ECO:0000256" key="3">
    <source>
        <dbReference type="ARBA" id="ARBA00023002"/>
    </source>
</evidence>
<dbReference type="HOGENOM" id="CLU_387812_0_0_1"/>
<dbReference type="KEGG" id="gtr:GLOTRDRAFT_130332"/>
<dbReference type="AlphaFoldDB" id="S7Q370"/>
<dbReference type="Gene3D" id="3.20.20.100">
    <property type="entry name" value="NADP-dependent oxidoreductase domain"/>
    <property type="match status" value="1"/>
</dbReference>
<feature type="region of interest" description="Disordered" evidence="4">
    <location>
        <begin position="624"/>
        <end position="646"/>
    </location>
</feature>
<keyword evidence="3" id="KW-0560">Oxidoreductase</keyword>
<comment type="similarity">
    <text evidence="1">Belongs to the aldo/keto reductase family.</text>
</comment>
<dbReference type="InterPro" id="IPR020471">
    <property type="entry name" value="AKR"/>
</dbReference>
<gene>
    <name evidence="6" type="ORF">GLOTRDRAFT_130332</name>
</gene>
<dbReference type="Pfam" id="PF00248">
    <property type="entry name" value="Aldo_ket_red"/>
    <property type="match status" value="1"/>
</dbReference>
<dbReference type="OrthoDB" id="5945798at2759"/>
<dbReference type="InterPro" id="IPR018170">
    <property type="entry name" value="Aldo/ket_reductase_CS"/>
</dbReference>
<evidence type="ECO:0000256" key="4">
    <source>
        <dbReference type="SAM" id="MobiDB-lite"/>
    </source>
</evidence>
<dbReference type="Proteomes" id="UP000030669">
    <property type="component" value="Unassembled WGS sequence"/>
</dbReference>
<evidence type="ECO:0000259" key="5">
    <source>
        <dbReference type="Pfam" id="PF00248"/>
    </source>
</evidence>
<organism evidence="6 7">
    <name type="scientific">Gloeophyllum trabeum (strain ATCC 11539 / FP-39264 / Madison 617)</name>
    <name type="common">Brown rot fungus</name>
    <dbReference type="NCBI Taxonomy" id="670483"/>
    <lineage>
        <taxon>Eukaryota</taxon>
        <taxon>Fungi</taxon>
        <taxon>Dikarya</taxon>
        <taxon>Basidiomycota</taxon>
        <taxon>Agaricomycotina</taxon>
        <taxon>Agaricomycetes</taxon>
        <taxon>Gloeophyllales</taxon>
        <taxon>Gloeophyllaceae</taxon>
        <taxon>Gloeophyllum</taxon>
    </lineage>
</organism>